<reference evidence="1 2" key="1">
    <citation type="journal article" date="2013" name="Proc. Natl. Acad. Sci. U.S.A.">
        <title>Genome of an arbuscular mycorrhizal fungus provides insight into the oldest plant symbiosis.</title>
        <authorList>
            <person name="Tisserant E."/>
            <person name="Malbreil M."/>
            <person name="Kuo A."/>
            <person name="Kohler A."/>
            <person name="Symeonidi A."/>
            <person name="Balestrini R."/>
            <person name="Charron P."/>
            <person name="Duensing N."/>
            <person name="Frei Dit Frey N."/>
            <person name="Gianinazzi-Pearson V."/>
            <person name="Gilbert L.B."/>
            <person name="Handa Y."/>
            <person name="Herr J.R."/>
            <person name="Hijri M."/>
            <person name="Koul R."/>
            <person name="Kawaguchi M."/>
            <person name="Krajinski F."/>
            <person name="Lammers P.J."/>
            <person name="Masclaux F.G."/>
            <person name="Murat C."/>
            <person name="Morin E."/>
            <person name="Ndikumana S."/>
            <person name="Pagni M."/>
            <person name="Petitpierre D."/>
            <person name="Requena N."/>
            <person name="Rosikiewicz P."/>
            <person name="Riley R."/>
            <person name="Saito K."/>
            <person name="San Clemente H."/>
            <person name="Shapiro H."/>
            <person name="van Tuinen D."/>
            <person name="Becard G."/>
            <person name="Bonfante P."/>
            <person name="Paszkowski U."/>
            <person name="Shachar-Hill Y.Y."/>
            <person name="Tuskan G.A."/>
            <person name="Young P.W."/>
            <person name="Sanders I.R."/>
            <person name="Henrissat B."/>
            <person name="Rensing S.A."/>
            <person name="Grigoriev I.V."/>
            <person name="Corradi N."/>
            <person name="Roux C."/>
            <person name="Martin F."/>
        </authorList>
    </citation>
    <scope>NUCLEOTIDE SEQUENCE [LARGE SCALE GENOMIC DNA]</scope>
    <source>
        <strain evidence="1 2">DAOM 197198</strain>
    </source>
</reference>
<reference evidence="1 2" key="2">
    <citation type="journal article" date="2018" name="New Phytol.">
        <title>High intraspecific genome diversity in the model arbuscular mycorrhizal symbiont Rhizophagus irregularis.</title>
        <authorList>
            <person name="Chen E.C.H."/>
            <person name="Morin E."/>
            <person name="Beaudet D."/>
            <person name="Noel J."/>
            <person name="Yildirir G."/>
            <person name="Ndikumana S."/>
            <person name="Charron P."/>
            <person name="St-Onge C."/>
            <person name="Giorgi J."/>
            <person name="Kruger M."/>
            <person name="Marton T."/>
            <person name="Ropars J."/>
            <person name="Grigoriev I.V."/>
            <person name="Hainaut M."/>
            <person name="Henrissat B."/>
            <person name="Roux C."/>
            <person name="Martin F."/>
            <person name="Corradi N."/>
        </authorList>
    </citation>
    <scope>NUCLEOTIDE SEQUENCE [LARGE SCALE GENOMIC DNA]</scope>
    <source>
        <strain evidence="1 2">DAOM 197198</strain>
    </source>
</reference>
<name>A0A2H5SR69_RHIID</name>
<keyword evidence="2" id="KW-1185">Reference proteome</keyword>
<comment type="caution">
    <text evidence="1">The sequence shown here is derived from an EMBL/GenBank/DDBJ whole genome shotgun (WGS) entry which is preliminary data.</text>
</comment>
<sequence length="136" mass="16122">MKFNSAFIFYFVFIIMMMTFNFSHAQETETQRKGCRIRVYRPKQGSNFRFYSWNYVEYSVSSGCFKDKRDRIDISVINADGKKAYNIIKNGYLKNTSRRIRYLINPSWANDGSKYYVKVTVNKRTSGNSGYFTTHE</sequence>
<evidence type="ECO:0000313" key="1">
    <source>
        <dbReference type="EMBL" id="POG63820.1"/>
    </source>
</evidence>
<dbReference type="VEuPathDB" id="FungiDB:RhiirFUN_005212"/>
<dbReference type="AlphaFoldDB" id="A0A2H5SR69"/>
<accession>A0A2H5SR69</accession>
<protein>
    <submittedName>
        <fullName evidence="1">Uncharacterized protein</fullName>
    </submittedName>
</protein>
<dbReference type="Proteomes" id="UP000018888">
    <property type="component" value="Unassembled WGS sequence"/>
</dbReference>
<dbReference type="EMBL" id="AUPC02000255">
    <property type="protein sequence ID" value="POG63820.1"/>
    <property type="molecule type" value="Genomic_DNA"/>
</dbReference>
<gene>
    <name evidence="1" type="ORF">GLOIN_2v1484352</name>
</gene>
<evidence type="ECO:0000313" key="2">
    <source>
        <dbReference type="Proteomes" id="UP000018888"/>
    </source>
</evidence>
<organism evidence="1 2">
    <name type="scientific">Rhizophagus irregularis (strain DAOM 181602 / DAOM 197198 / MUCL 43194)</name>
    <name type="common">Arbuscular mycorrhizal fungus</name>
    <name type="synonym">Glomus intraradices</name>
    <dbReference type="NCBI Taxonomy" id="747089"/>
    <lineage>
        <taxon>Eukaryota</taxon>
        <taxon>Fungi</taxon>
        <taxon>Fungi incertae sedis</taxon>
        <taxon>Mucoromycota</taxon>
        <taxon>Glomeromycotina</taxon>
        <taxon>Glomeromycetes</taxon>
        <taxon>Glomerales</taxon>
        <taxon>Glomeraceae</taxon>
        <taxon>Rhizophagus</taxon>
    </lineage>
</organism>
<proteinExistence type="predicted"/>